<evidence type="ECO:0000313" key="1">
    <source>
        <dbReference type="EMBL" id="KAK6352889.1"/>
    </source>
</evidence>
<dbReference type="Gene3D" id="3.40.50.150">
    <property type="entry name" value="Vaccinia Virus protein VP39"/>
    <property type="match status" value="1"/>
</dbReference>
<protein>
    <recommendedName>
        <fullName evidence="3">Methyltransferase domain-containing protein</fullName>
    </recommendedName>
</protein>
<evidence type="ECO:0008006" key="3">
    <source>
        <dbReference type="Google" id="ProtNLM"/>
    </source>
</evidence>
<dbReference type="EMBL" id="JAVHNQ010000003">
    <property type="protein sequence ID" value="KAK6352889.1"/>
    <property type="molecule type" value="Genomic_DNA"/>
</dbReference>
<organism evidence="1 2">
    <name type="scientific">Orbilia brochopaga</name>
    <dbReference type="NCBI Taxonomy" id="3140254"/>
    <lineage>
        <taxon>Eukaryota</taxon>
        <taxon>Fungi</taxon>
        <taxon>Dikarya</taxon>
        <taxon>Ascomycota</taxon>
        <taxon>Pezizomycotina</taxon>
        <taxon>Orbiliomycetes</taxon>
        <taxon>Orbiliales</taxon>
        <taxon>Orbiliaceae</taxon>
        <taxon>Orbilia</taxon>
    </lineage>
</organism>
<reference evidence="1 2" key="1">
    <citation type="submission" date="2019-10" db="EMBL/GenBank/DDBJ databases">
        <authorList>
            <person name="Palmer J.M."/>
        </authorList>
    </citation>
    <scope>NUCLEOTIDE SEQUENCE [LARGE SCALE GENOMIC DNA]</scope>
    <source>
        <strain evidence="1 2">TWF696</strain>
    </source>
</reference>
<name>A0AAV9UZU9_9PEZI</name>
<sequence length="325" mass="37411">MAEVDTIQREVLMKDYAEYTLATGDEAGQRLELQSNITRQMLGKVLPQQVISHLRSVAEKGQRPRICDIGTGPGHWLFDARAQLREEGINAVLDGYDVHPELFPPEEKRKAEDVSFGELNIHQREHFVPLMKSKYDFVHVRYLSVAVGPDQWDGAIESCLSILKPGGIFIWEEILLEKMELVDPEKWTNVLRMFKLNWSILRRNDVEPKLTSLFNSNLENVTQENFTTKDLNEEWQRHQALNMSMACKELVDKAIEIGEPAIKFVGLDSAEELQEVLRLAQQDFKNGALLHMPVNRWMGVMPAGTRGSRPDGKRKWTQALRRWFC</sequence>
<keyword evidence="2" id="KW-1185">Reference proteome</keyword>
<accession>A0AAV9UZU9</accession>
<dbReference type="InterPro" id="IPR029063">
    <property type="entry name" value="SAM-dependent_MTases_sf"/>
</dbReference>
<dbReference type="CDD" id="cd02440">
    <property type="entry name" value="AdoMet_MTases"/>
    <property type="match status" value="1"/>
</dbReference>
<dbReference type="Proteomes" id="UP001375240">
    <property type="component" value="Unassembled WGS sequence"/>
</dbReference>
<dbReference type="AlphaFoldDB" id="A0AAV9UZU9"/>
<dbReference type="SUPFAM" id="SSF53335">
    <property type="entry name" value="S-adenosyl-L-methionine-dependent methyltransferases"/>
    <property type="match status" value="1"/>
</dbReference>
<evidence type="ECO:0000313" key="2">
    <source>
        <dbReference type="Proteomes" id="UP001375240"/>
    </source>
</evidence>
<comment type="caution">
    <text evidence="1">The sequence shown here is derived from an EMBL/GenBank/DDBJ whole genome shotgun (WGS) entry which is preliminary data.</text>
</comment>
<proteinExistence type="predicted"/>
<gene>
    <name evidence="1" type="ORF">TWF696_004890</name>
</gene>
<dbReference type="Pfam" id="PF13489">
    <property type="entry name" value="Methyltransf_23"/>
    <property type="match status" value="1"/>
</dbReference>